<dbReference type="InterPro" id="IPR020814">
    <property type="entry name" value="Ribosomal_S6_plastid/chlpt"/>
</dbReference>
<evidence type="ECO:0000256" key="2">
    <source>
        <dbReference type="HAMAP-Rule" id="MF_00360"/>
    </source>
</evidence>
<dbReference type="InterPro" id="IPR014717">
    <property type="entry name" value="Transl_elong_EF1B/ribsomal_bS6"/>
</dbReference>
<dbReference type="AlphaFoldDB" id="A0A060A912"/>
<keyword evidence="2" id="KW-0687">Ribonucleoprotein</keyword>
<comment type="similarity">
    <text evidence="1 2">Belongs to the bacterial ribosomal protein bS6 family.</text>
</comment>
<name>A0A060A912_9RHOD</name>
<dbReference type="InterPro" id="IPR000529">
    <property type="entry name" value="Ribosomal_bS6"/>
</dbReference>
<comment type="function">
    <text evidence="2">Binds together with bS18 to 16S ribosomal RNA.</text>
</comment>
<protein>
    <recommendedName>
        <fullName evidence="2">Small ribosomal subunit protein bS6c</fullName>
    </recommendedName>
</protein>
<dbReference type="GO" id="GO:0005840">
    <property type="term" value="C:ribosome"/>
    <property type="evidence" value="ECO:0007669"/>
    <property type="project" value="UniProtKB-KW"/>
</dbReference>
<dbReference type="PANTHER" id="PTHR21011:SF1">
    <property type="entry name" value="SMALL RIBOSOMAL SUBUNIT PROTEIN BS6M"/>
    <property type="match status" value="1"/>
</dbReference>
<reference evidence="3" key="1">
    <citation type="submission" date="2014-03" db="EMBL/GenBank/DDBJ databases">
        <title>Metagenomic reconstruction of the complete chloroplast and mitochondrial genomes of a novel unicellular red alga from the Cyanidiaceae family.</title>
        <authorList>
            <person name="Servin-Garciduenas L.E."/>
            <person name="Martinez-Romero E."/>
        </authorList>
    </citation>
    <scope>NUCLEOTIDE SEQUENCE</scope>
    <source>
        <strain evidence="3">MX-AZ01</strain>
    </source>
</reference>
<dbReference type="GO" id="GO:0009507">
    <property type="term" value="C:chloroplast"/>
    <property type="evidence" value="ECO:0007669"/>
    <property type="project" value="UniProtKB-SubCell"/>
</dbReference>
<dbReference type="EMBL" id="KJ569775">
    <property type="protein sequence ID" value="AIA61285.1"/>
    <property type="molecule type" value="Genomic_DNA"/>
</dbReference>
<keyword evidence="3" id="KW-0934">Plastid</keyword>
<dbReference type="GO" id="GO:1990904">
    <property type="term" value="C:ribonucleoprotein complex"/>
    <property type="evidence" value="ECO:0007669"/>
    <property type="project" value="UniProtKB-KW"/>
</dbReference>
<accession>A0A060A912</accession>
<proteinExistence type="inferred from homology"/>
<evidence type="ECO:0000256" key="1">
    <source>
        <dbReference type="ARBA" id="ARBA00009512"/>
    </source>
</evidence>
<dbReference type="NCBIfam" id="TIGR00166">
    <property type="entry name" value="S6"/>
    <property type="match status" value="1"/>
</dbReference>
<dbReference type="CDD" id="cd00473">
    <property type="entry name" value="bS6"/>
    <property type="match status" value="1"/>
</dbReference>
<organism evidence="3">
    <name type="scientific">Cyanidiaceae sp. MX-AZ01</name>
    <dbReference type="NCBI Taxonomy" id="1503164"/>
    <lineage>
        <taxon>Eukaryota</taxon>
        <taxon>Rhodophyta</taxon>
        <taxon>Bangiophyceae</taxon>
        <taxon>Cyanidiales</taxon>
        <taxon>Cyanidiaceae</taxon>
    </lineage>
</organism>
<geneLocation type="chloroplast" evidence="3"/>
<dbReference type="GO" id="GO:0070181">
    <property type="term" value="F:small ribosomal subunit rRNA binding"/>
    <property type="evidence" value="ECO:0007669"/>
    <property type="project" value="TreeGrafter"/>
</dbReference>
<keyword evidence="2 3" id="KW-0689">Ribosomal protein</keyword>
<dbReference type="HAMAP" id="MF_00360">
    <property type="entry name" value="Ribosomal_bS6"/>
    <property type="match status" value="1"/>
</dbReference>
<dbReference type="GO" id="GO:0003735">
    <property type="term" value="F:structural constituent of ribosome"/>
    <property type="evidence" value="ECO:0007669"/>
    <property type="project" value="InterPro"/>
</dbReference>
<sequence>MTTPWIQYEFMWIIRPDLSQEEMKQEIDRVMKVLNKSRRVQLNSRGNRKLAYQIGKYQEGHYIQMEFDGYGQIVNQLEKYLQLNENALRFMILRKTRRK</sequence>
<comment type="subcellular location">
    <subcellularLocation>
        <location evidence="2">Plastid</location>
        <location evidence="2">Chloroplast</location>
    </subcellularLocation>
</comment>
<dbReference type="Gene3D" id="3.30.70.60">
    <property type="match status" value="1"/>
</dbReference>
<keyword evidence="3" id="KW-0150">Chloroplast</keyword>
<dbReference type="GO" id="GO:0006412">
    <property type="term" value="P:translation"/>
    <property type="evidence" value="ECO:0007669"/>
    <property type="project" value="UniProtKB-UniRule"/>
</dbReference>
<dbReference type="PANTHER" id="PTHR21011">
    <property type="entry name" value="MITOCHONDRIAL 28S RIBOSOMAL PROTEIN S6"/>
    <property type="match status" value="1"/>
</dbReference>
<gene>
    <name evidence="2 3" type="primary">rps6</name>
</gene>
<dbReference type="SUPFAM" id="SSF54995">
    <property type="entry name" value="Ribosomal protein S6"/>
    <property type="match status" value="1"/>
</dbReference>
<evidence type="ECO:0000313" key="3">
    <source>
        <dbReference type="EMBL" id="AIA61285.1"/>
    </source>
</evidence>
<dbReference type="InterPro" id="IPR035980">
    <property type="entry name" value="Ribosomal_bS6_sf"/>
</dbReference>
<keyword evidence="2" id="KW-0694">RNA-binding</keyword>
<dbReference type="Pfam" id="PF01250">
    <property type="entry name" value="Ribosomal_S6"/>
    <property type="match status" value="1"/>
</dbReference>
<keyword evidence="2" id="KW-0699">rRNA-binding</keyword>